<dbReference type="PANTHER" id="PTHR33349:SF41">
    <property type="entry name" value="EMB|CAB62594.1"/>
    <property type="match status" value="1"/>
</dbReference>
<name>A0A8J5H1Y3_ZINOF</name>
<dbReference type="InterPro" id="IPR012417">
    <property type="entry name" value="CaM-bd_dom_pln"/>
</dbReference>
<feature type="region of interest" description="Disordered" evidence="1">
    <location>
        <begin position="25"/>
        <end position="44"/>
    </location>
</feature>
<dbReference type="GO" id="GO:0005516">
    <property type="term" value="F:calmodulin binding"/>
    <property type="evidence" value="ECO:0007669"/>
    <property type="project" value="InterPro"/>
</dbReference>
<protein>
    <recommendedName>
        <fullName evidence="2">Calmodulin-binding domain-containing protein</fullName>
    </recommendedName>
</protein>
<feature type="region of interest" description="Disordered" evidence="1">
    <location>
        <begin position="645"/>
        <end position="695"/>
    </location>
</feature>
<feature type="region of interest" description="Disordered" evidence="1">
    <location>
        <begin position="349"/>
        <end position="385"/>
    </location>
</feature>
<reference evidence="3 4" key="1">
    <citation type="submission" date="2020-08" db="EMBL/GenBank/DDBJ databases">
        <title>Plant Genome Project.</title>
        <authorList>
            <person name="Zhang R.-G."/>
        </authorList>
    </citation>
    <scope>NUCLEOTIDE SEQUENCE [LARGE SCALE GENOMIC DNA]</scope>
    <source>
        <tissue evidence="3">Rhizome</tissue>
    </source>
</reference>
<feature type="compositionally biased region" description="Basic and acidic residues" evidence="1">
    <location>
        <begin position="654"/>
        <end position="678"/>
    </location>
</feature>
<feature type="compositionally biased region" description="Basic and acidic residues" evidence="1">
    <location>
        <begin position="349"/>
        <end position="368"/>
    </location>
</feature>
<evidence type="ECO:0000259" key="2">
    <source>
        <dbReference type="SMART" id="SM01054"/>
    </source>
</evidence>
<organism evidence="3 4">
    <name type="scientific">Zingiber officinale</name>
    <name type="common">Ginger</name>
    <name type="synonym">Amomum zingiber</name>
    <dbReference type="NCBI Taxonomy" id="94328"/>
    <lineage>
        <taxon>Eukaryota</taxon>
        <taxon>Viridiplantae</taxon>
        <taxon>Streptophyta</taxon>
        <taxon>Embryophyta</taxon>
        <taxon>Tracheophyta</taxon>
        <taxon>Spermatophyta</taxon>
        <taxon>Magnoliopsida</taxon>
        <taxon>Liliopsida</taxon>
        <taxon>Zingiberales</taxon>
        <taxon>Zingiberaceae</taxon>
        <taxon>Zingiber</taxon>
    </lineage>
</organism>
<gene>
    <name evidence="3" type="ORF">ZIOFF_029699</name>
</gene>
<proteinExistence type="predicted"/>
<dbReference type="Pfam" id="PF07839">
    <property type="entry name" value="CaM_binding"/>
    <property type="match status" value="1"/>
</dbReference>
<dbReference type="PANTHER" id="PTHR33349">
    <property type="entry name" value="EMB|CAB62594.1"/>
    <property type="match status" value="1"/>
</dbReference>
<dbReference type="SMART" id="SM01054">
    <property type="entry name" value="CaM_binding"/>
    <property type="match status" value="1"/>
</dbReference>
<keyword evidence="4" id="KW-1185">Reference proteome</keyword>
<dbReference type="AlphaFoldDB" id="A0A8J5H1Y3"/>
<accession>A0A8J5H1Y3</accession>
<sequence length="816" mass="91262">MAQKEEVDIHEITVKCGTKGSMRRCSTSGTITKGSSDASIRSEKPIPHYLRVSAGSCHDICKYGRKHDSVPESKSPQKPSPHYRRASTGSCHDISKYGRKHESETVSKQRLSFSKSGGKLKLIDESLAANNLNMENCKKRATIKQKYSFQKDELPEKMADSNLKAGSKLGTSDKYMDIKLQSVSSCQKNSVSSDQEVLQTSEIKEAGTKIKDDGTPEKYVDIKFWSVPSCKKNFLSSDQEVLGTSECKDTKVQVIDLKDETKKQVMKLKTPSKLNSLVYKSKIDEQKHAPSAEGNDAVQKLGAITNKTPTFLEPTASSKAKLVAAHDNPTDLNHNSSVSHVNEKYVASKEAGISKEKERIDKATRESTKTPAKHMLRSSTASPSLKRVGDDILSLRQRKDQIVKETTLTNNREVSKAGHDAEVNGEKTLQVIDNSFKKVDLDSSEQKVLQVENVLSKLQKQTLVKHESSEEKTFQVIGEIHEKANLDSSDLPAHLPVEKLLALEYSNWDANQELLEVNNFNIDLTEKKALGGGAVELNSDDLKFTEPENDDIKFPEQNLLKLVEIDFASIDMETTQSKLLAAENGLLMQKSLIPDDKVLASPVLQHHEHKFYKQVNLETVDISPPELKSDDYQLSQLATDYKEVEGSEYSYSDSSEKESEHELEENKGNCESSKGIERRSKRNSAIHPDDTNPTAYKLKFRRGKTIEVQPEYSGPRRLKFRRRTVDGNVEGIQTERRNFRKSEISEPANASSAETQGIMLKHQSLQDKKDERVLFNNVIEETASKLVETRKSKVKALVGAFETVISLQDNKPDSTS</sequence>
<feature type="region of interest" description="Disordered" evidence="1">
    <location>
        <begin position="65"/>
        <end position="110"/>
    </location>
</feature>
<evidence type="ECO:0000313" key="4">
    <source>
        <dbReference type="Proteomes" id="UP000734854"/>
    </source>
</evidence>
<dbReference type="EMBL" id="JACMSC010000008">
    <property type="protein sequence ID" value="KAG6511624.1"/>
    <property type="molecule type" value="Genomic_DNA"/>
</dbReference>
<evidence type="ECO:0000256" key="1">
    <source>
        <dbReference type="SAM" id="MobiDB-lite"/>
    </source>
</evidence>
<feature type="domain" description="Calmodulin-binding" evidence="2">
    <location>
        <begin position="694"/>
        <end position="806"/>
    </location>
</feature>
<dbReference type="Proteomes" id="UP000734854">
    <property type="component" value="Unassembled WGS sequence"/>
</dbReference>
<comment type="caution">
    <text evidence="3">The sequence shown here is derived from an EMBL/GenBank/DDBJ whole genome shotgun (WGS) entry which is preliminary data.</text>
</comment>
<feature type="compositionally biased region" description="Polar residues" evidence="1">
    <location>
        <begin position="25"/>
        <end position="39"/>
    </location>
</feature>
<evidence type="ECO:0000313" key="3">
    <source>
        <dbReference type="EMBL" id="KAG6511624.1"/>
    </source>
</evidence>
<feature type="compositionally biased region" description="Basic and acidic residues" evidence="1">
    <location>
        <begin position="93"/>
        <end position="107"/>
    </location>
</feature>